<gene>
    <name evidence="3" type="ORF">HMPREF1090_00425</name>
</gene>
<evidence type="ECO:0000313" key="3">
    <source>
        <dbReference type="EMBL" id="ENZ20004.1"/>
    </source>
</evidence>
<comment type="caution">
    <text evidence="3">The sequence shown here is derived from an EMBL/GenBank/DDBJ whole genome shotgun (WGS) entry which is preliminary data.</text>
</comment>
<keyword evidence="1" id="KW-0472">Membrane</keyword>
<evidence type="ECO:0000313" key="4">
    <source>
        <dbReference type="Proteomes" id="UP000013085"/>
    </source>
</evidence>
<feature type="domain" description="DUF1266" evidence="2">
    <location>
        <begin position="105"/>
        <end position="282"/>
    </location>
</feature>
<dbReference type="AlphaFoldDB" id="A0A0E2HGU7"/>
<sequence length="308" mass="35723">MGCMIVFVILLVIGIGILCFLTGDMTAFIALAATLVIGLGLAGILYHIYKSKQRRMEKYNPLSPTLRWMNAAGSILIAASQHTNFHLLAGWRYNNEFDRESIKTMLWDYWGIQGHETAIKEMRSLIDEGMRASYRRKMELLSHKYKDATEVQLIEEARKTNPKADEDSYLPKMLTAWRRYGENALLGWDMGRCAYITQCCYLAGYINMKEMLDLCVDAGTKAQAFFQNWEEMMESYLLGGQFWKHEDQSNPNSMTAERWKLYEQLWQGRKPFQSSPYLAVPFDQPLSKEVITNEYGILPEYQKYYNHG</sequence>
<accession>A0A0E2HGU7</accession>
<reference evidence="3 4" key="1">
    <citation type="submission" date="2013-01" db="EMBL/GenBank/DDBJ databases">
        <title>The Genome Sequence of Clostridium clostridioforme 90A8.</title>
        <authorList>
            <consortium name="The Broad Institute Genome Sequencing Platform"/>
            <person name="Earl A."/>
            <person name="Ward D."/>
            <person name="Feldgarden M."/>
            <person name="Gevers D."/>
            <person name="Courvalin P."/>
            <person name="Lambert T."/>
            <person name="Walker B."/>
            <person name="Young S.K."/>
            <person name="Zeng Q."/>
            <person name="Gargeya S."/>
            <person name="Fitzgerald M."/>
            <person name="Haas B."/>
            <person name="Abouelleil A."/>
            <person name="Alvarado L."/>
            <person name="Arachchi H.M."/>
            <person name="Berlin A.M."/>
            <person name="Chapman S.B."/>
            <person name="Dewar J."/>
            <person name="Goldberg J."/>
            <person name="Griggs A."/>
            <person name="Gujja S."/>
            <person name="Hansen M."/>
            <person name="Howarth C."/>
            <person name="Imamovic A."/>
            <person name="Larimer J."/>
            <person name="McCowan C."/>
            <person name="Murphy C."/>
            <person name="Neiman D."/>
            <person name="Pearson M."/>
            <person name="Priest M."/>
            <person name="Roberts A."/>
            <person name="Saif S."/>
            <person name="Shea T."/>
            <person name="Sisk P."/>
            <person name="Sykes S."/>
            <person name="Wortman J."/>
            <person name="Nusbaum C."/>
            <person name="Birren B."/>
        </authorList>
    </citation>
    <scope>NUCLEOTIDE SEQUENCE [LARGE SCALE GENOMIC DNA]</scope>
    <source>
        <strain evidence="3 4">90A8</strain>
    </source>
</reference>
<dbReference type="Proteomes" id="UP000013085">
    <property type="component" value="Unassembled WGS sequence"/>
</dbReference>
<evidence type="ECO:0000256" key="1">
    <source>
        <dbReference type="SAM" id="Phobius"/>
    </source>
</evidence>
<proteinExistence type="predicted"/>
<dbReference type="PATRIC" id="fig|999408.3.peg.463"/>
<dbReference type="InterPro" id="IPR009677">
    <property type="entry name" value="DUF1266"/>
</dbReference>
<dbReference type="Pfam" id="PF06889">
    <property type="entry name" value="DUF1266"/>
    <property type="match status" value="1"/>
</dbReference>
<dbReference type="RefSeq" id="WP_002593319.1">
    <property type="nucleotide sequence ID" value="NZ_KB850976.1"/>
</dbReference>
<evidence type="ECO:0000259" key="2">
    <source>
        <dbReference type="Pfam" id="PF06889"/>
    </source>
</evidence>
<feature type="transmembrane region" description="Helical" evidence="1">
    <location>
        <begin position="5"/>
        <end position="23"/>
    </location>
</feature>
<dbReference type="EMBL" id="AGYR01000002">
    <property type="protein sequence ID" value="ENZ20004.1"/>
    <property type="molecule type" value="Genomic_DNA"/>
</dbReference>
<keyword evidence="1" id="KW-0812">Transmembrane</keyword>
<feature type="transmembrane region" description="Helical" evidence="1">
    <location>
        <begin position="29"/>
        <end position="49"/>
    </location>
</feature>
<name>A0A0E2HGU7_9FIRM</name>
<keyword evidence="1" id="KW-1133">Transmembrane helix</keyword>
<organism evidence="3 4">
    <name type="scientific">[Clostridium] clostridioforme 90A8</name>
    <dbReference type="NCBI Taxonomy" id="999408"/>
    <lineage>
        <taxon>Bacteria</taxon>
        <taxon>Bacillati</taxon>
        <taxon>Bacillota</taxon>
        <taxon>Clostridia</taxon>
        <taxon>Lachnospirales</taxon>
        <taxon>Lachnospiraceae</taxon>
        <taxon>Enterocloster</taxon>
    </lineage>
</organism>
<protein>
    <recommendedName>
        <fullName evidence="2">DUF1266 domain-containing protein</fullName>
    </recommendedName>
</protein>
<dbReference type="HOGENOM" id="CLU_073004_0_0_9"/>